<feature type="binding site" evidence="5">
    <location>
        <position position="313"/>
    </location>
    <ligand>
        <name>substrate</name>
    </ligand>
</feature>
<comment type="pathway">
    <text evidence="5 8">Amino-acid biosynthesis; L-lysine biosynthesis via DAP pathway; L-lysine from DL-2,6-diaminopimelate: step 1/1.</text>
</comment>
<dbReference type="Gene3D" id="3.20.20.10">
    <property type="entry name" value="Alanine racemase"/>
    <property type="match status" value="1"/>
</dbReference>
<comment type="function">
    <text evidence="5">Specifically catalyzes the decarboxylation of meso-diaminopimelate (meso-DAP) to L-lysine.</text>
</comment>
<evidence type="ECO:0000256" key="3">
    <source>
        <dbReference type="ARBA" id="ARBA00022898"/>
    </source>
</evidence>
<dbReference type="AlphaFoldDB" id="A0A1I1D797"/>
<evidence type="ECO:0000256" key="7">
    <source>
        <dbReference type="PIRSR" id="PIRSR600183-50"/>
    </source>
</evidence>
<comment type="subunit">
    <text evidence="5">Homodimer.</text>
</comment>
<dbReference type="UniPathway" id="UPA00034">
    <property type="reaction ID" value="UER00027"/>
</dbReference>
<accession>A0A1I1D797</accession>
<dbReference type="OrthoDB" id="18565at2157"/>
<comment type="similarity">
    <text evidence="5">Belongs to the Orn/Lys/Arg decarboxylase class-II family. LysA subfamily.</text>
</comment>
<sequence>MTDLADSPAVRRLSDWNRSRLESLADDHETPLYVMDLDRVKENYARFSAAFPDAHVMYAAKAHTGKAVLEAVLEVGGTIECAAWGELQRAIDAGADPNELQYTAVNPPDRDLDYAAELGADNPGLTVTIGATDTLERLEERGYDGRIAIRINPGIGTGHHEKVATGADAKFGIPYERVPEVADRVREAFDGDLVGIHAHAGSGVLTDDLEDHCRAIERVGEMARRVGDEDLEFVDVGGGYGVPYREDEEPLDLERTAEMVRDAVGDLEAQLKLEPGRYIVADAGLILTEVNTIKEAPDTTVVGVDASLSTLIRPAMFGSYHPMLNVSAPDRETLEATVGGPVCTSADVFAHDRPIARPERGDVLAIGNAGSYGYELANQFHSQPRPAEIALEDGEARVARRRETLADVTRLEQ</sequence>
<dbReference type="InterPro" id="IPR009006">
    <property type="entry name" value="Ala_racemase/Decarboxylase_C"/>
</dbReference>
<evidence type="ECO:0000313" key="11">
    <source>
        <dbReference type="Proteomes" id="UP000199161"/>
    </source>
</evidence>
<keyword evidence="5 8" id="KW-0457">Lysine biosynthesis</keyword>
<evidence type="ECO:0000256" key="5">
    <source>
        <dbReference type="HAMAP-Rule" id="MF_02120"/>
    </source>
</evidence>
<dbReference type="PRINTS" id="PR01181">
    <property type="entry name" value="DAPDCRBXLASE"/>
</dbReference>
<reference evidence="11" key="1">
    <citation type="submission" date="2016-10" db="EMBL/GenBank/DDBJ databases">
        <authorList>
            <person name="Varghese N."/>
            <person name="Submissions S."/>
        </authorList>
    </citation>
    <scope>NUCLEOTIDE SEQUENCE [LARGE SCALE GENOMIC DNA]</scope>
    <source>
        <strain evidence="11">DSM 13078</strain>
    </source>
</reference>
<proteinExistence type="inferred from homology"/>
<gene>
    <name evidence="5" type="primary">lysA</name>
    <name evidence="10" type="ORF">SAMN05444422_101354</name>
</gene>
<dbReference type="GO" id="GO:0008836">
    <property type="term" value="F:diaminopimelate decarboxylase activity"/>
    <property type="evidence" value="ECO:0007669"/>
    <property type="project" value="UniProtKB-UniRule"/>
</dbReference>
<feature type="binding site" evidence="5">
    <location>
        <position position="239"/>
    </location>
    <ligand>
        <name>pyridoxal 5'-phosphate</name>
        <dbReference type="ChEBI" id="CHEBI:597326"/>
    </ligand>
</feature>
<feature type="binding site" evidence="5">
    <location>
        <begin position="274"/>
        <end position="277"/>
    </location>
    <ligand>
        <name>pyridoxal 5'-phosphate</name>
        <dbReference type="ChEBI" id="CHEBI:597326"/>
    </ligand>
</feature>
<evidence type="ECO:0000259" key="9">
    <source>
        <dbReference type="Pfam" id="PF02784"/>
    </source>
</evidence>
<dbReference type="RefSeq" id="WP_089784813.1">
    <property type="nucleotide sequence ID" value="NZ_FOKW01000001.1"/>
</dbReference>
<keyword evidence="11" id="KW-1185">Reference proteome</keyword>
<evidence type="ECO:0000256" key="1">
    <source>
        <dbReference type="ARBA" id="ARBA00001933"/>
    </source>
</evidence>
<dbReference type="InterPro" id="IPR022653">
    <property type="entry name" value="De-COase2_pyr-phos_BS"/>
</dbReference>
<dbReference type="GO" id="GO:0009089">
    <property type="term" value="P:lysine biosynthetic process via diaminopimelate"/>
    <property type="evidence" value="ECO:0007669"/>
    <property type="project" value="UniProtKB-UniRule"/>
</dbReference>
<feature type="binding site" evidence="5">
    <location>
        <position position="372"/>
    </location>
    <ligand>
        <name>substrate</name>
    </ligand>
</feature>
<feature type="modified residue" description="N6-(pyridoxal phosphate)lysine" evidence="5 7">
    <location>
        <position position="61"/>
    </location>
</feature>
<comment type="catalytic activity">
    <reaction evidence="5 8">
        <text>meso-2,6-diaminopimelate + H(+) = L-lysine + CO2</text>
        <dbReference type="Rhea" id="RHEA:15101"/>
        <dbReference type="ChEBI" id="CHEBI:15378"/>
        <dbReference type="ChEBI" id="CHEBI:16526"/>
        <dbReference type="ChEBI" id="CHEBI:32551"/>
        <dbReference type="ChEBI" id="CHEBI:57791"/>
        <dbReference type="EC" id="4.1.1.20"/>
    </reaction>
</comment>
<evidence type="ECO:0000256" key="6">
    <source>
        <dbReference type="NCBIfam" id="TIGR01048"/>
    </source>
</evidence>
<feature type="domain" description="Orn/DAP/Arg decarboxylase 2 N-terminal" evidence="9">
    <location>
        <begin position="38"/>
        <end position="281"/>
    </location>
</feature>
<dbReference type="SUPFAM" id="SSF51419">
    <property type="entry name" value="PLP-binding barrel"/>
    <property type="match status" value="1"/>
</dbReference>
<dbReference type="Gene3D" id="2.40.37.10">
    <property type="entry name" value="Lyase, Ornithine Decarboxylase, Chain A, domain 1"/>
    <property type="match status" value="1"/>
</dbReference>
<evidence type="ECO:0000313" key="10">
    <source>
        <dbReference type="EMBL" id="SFB70674.1"/>
    </source>
</evidence>
<keyword evidence="4 5" id="KW-0456">Lyase</keyword>
<dbReference type="InterPro" id="IPR000183">
    <property type="entry name" value="Orn/DAP/Arg_de-COase"/>
</dbReference>
<evidence type="ECO:0000256" key="2">
    <source>
        <dbReference type="ARBA" id="ARBA00022793"/>
    </source>
</evidence>
<name>A0A1I1D797_NATHA</name>
<dbReference type="NCBIfam" id="TIGR01048">
    <property type="entry name" value="lysA"/>
    <property type="match status" value="1"/>
</dbReference>
<dbReference type="GO" id="GO:0030170">
    <property type="term" value="F:pyridoxal phosphate binding"/>
    <property type="evidence" value="ECO:0007669"/>
    <property type="project" value="UniProtKB-UniRule"/>
</dbReference>
<dbReference type="Pfam" id="PF02784">
    <property type="entry name" value="Orn_Arg_deC_N"/>
    <property type="match status" value="1"/>
</dbReference>
<dbReference type="PANTHER" id="PTHR43727">
    <property type="entry name" value="DIAMINOPIMELATE DECARBOXYLASE"/>
    <property type="match status" value="1"/>
</dbReference>
<keyword evidence="3 5" id="KW-0663">Pyridoxal phosphate</keyword>
<keyword evidence="2 5" id="KW-0210">Decarboxylase</keyword>
<dbReference type="InterPro" id="IPR002986">
    <property type="entry name" value="DAP_deCOOHase_LysA"/>
</dbReference>
<dbReference type="PANTHER" id="PTHR43727:SF2">
    <property type="entry name" value="GROUP IV DECARBOXYLASE"/>
    <property type="match status" value="1"/>
</dbReference>
<evidence type="ECO:0000256" key="4">
    <source>
        <dbReference type="ARBA" id="ARBA00023239"/>
    </source>
</evidence>
<dbReference type="EC" id="4.1.1.20" evidence="5 6"/>
<dbReference type="PROSITE" id="PS00879">
    <property type="entry name" value="ODR_DC_2_2"/>
    <property type="match status" value="1"/>
</dbReference>
<feature type="binding site" evidence="5">
    <location>
        <position position="277"/>
    </location>
    <ligand>
        <name>substrate</name>
    </ligand>
</feature>
<organism evidence="10 11">
    <name type="scientific">Natronobacterium haloterrestre</name>
    <name type="common">Halobiforma haloterrestris</name>
    <dbReference type="NCBI Taxonomy" id="148448"/>
    <lineage>
        <taxon>Archaea</taxon>
        <taxon>Methanobacteriati</taxon>
        <taxon>Methanobacteriota</taxon>
        <taxon>Stenosarchaea group</taxon>
        <taxon>Halobacteria</taxon>
        <taxon>Halobacteriales</taxon>
        <taxon>Natrialbaceae</taxon>
        <taxon>Natronobacterium</taxon>
    </lineage>
</organism>
<dbReference type="PRINTS" id="PR01179">
    <property type="entry name" value="ODADCRBXLASE"/>
</dbReference>
<dbReference type="HAMAP" id="MF_02120">
    <property type="entry name" value="LysA"/>
    <property type="match status" value="1"/>
</dbReference>
<comment type="cofactor">
    <cofactor evidence="1 5 7 8">
        <name>pyridoxal 5'-phosphate</name>
        <dbReference type="ChEBI" id="CHEBI:597326"/>
    </cofactor>
</comment>
<dbReference type="PROSITE" id="PS00878">
    <property type="entry name" value="ODR_DC_2_1"/>
    <property type="match status" value="1"/>
</dbReference>
<keyword evidence="5" id="KW-0028">Amino-acid biosynthesis</keyword>
<protein>
    <recommendedName>
        <fullName evidence="5 6">Diaminopimelate decarboxylase</fullName>
        <shortName evidence="5">DAP decarboxylase</shortName>
        <shortName evidence="5">DAPDC</shortName>
        <ecNumber evidence="5 6">4.1.1.20</ecNumber>
    </recommendedName>
</protein>
<dbReference type="Proteomes" id="UP000199161">
    <property type="component" value="Unassembled WGS sequence"/>
</dbReference>
<dbReference type="InterPro" id="IPR022644">
    <property type="entry name" value="De-COase2_N"/>
</dbReference>
<dbReference type="CDD" id="cd06828">
    <property type="entry name" value="PLPDE_III_DapDC"/>
    <property type="match status" value="1"/>
</dbReference>
<feature type="active site" description="Proton donor" evidence="7">
    <location>
        <position position="343"/>
    </location>
</feature>
<evidence type="ECO:0000256" key="8">
    <source>
        <dbReference type="RuleBase" id="RU003738"/>
    </source>
</evidence>
<comment type="caution">
    <text evidence="5">Lacks conserved residue(s) required for the propagation of feature annotation.</text>
</comment>
<dbReference type="InterPro" id="IPR022657">
    <property type="entry name" value="De-COase2_CS"/>
</dbReference>
<dbReference type="EMBL" id="FOKW01000001">
    <property type="protein sequence ID" value="SFB70674.1"/>
    <property type="molecule type" value="Genomic_DNA"/>
</dbReference>
<dbReference type="SUPFAM" id="SSF50621">
    <property type="entry name" value="Alanine racemase C-terminal domain-like"/>
    <property type="match status" value="1"/>
</dbReference>
<feature type="binding site" evidence="5">
    <location>
        <position position="372"/>
    </location>
    <ligand>
        <name>pyridoxal 5'-phosphate</name>
        <dbReference type="ChEBI" id="CHEBI:597326"/>
    </ligand>
</feature>
<dbReference type="InterPro" id="IPR029066">
    <property type="entry name" value="PLP-binding_barrel"/>
</dbReference>